<evidence type="ECO:0000313" key="1">
    <source>
        <dbReference type="EMBL" id="CEK96622.1"/>
    </source>
</evidence>
<protein>
    <submittedName>
        <fullName evidence="1">Uncharacterized protein</fullName>
    </submittedName>
</protein>
<name>A0A0B7BUM6_9EUPU</name>
<accession>A0A0B7BUM6</accession>
<gene>
    <name evidence="1" type="primary">ORF212762</name>
</gene>
<dbReference type="EMBL" id="HACG01049757">
    <property type="protein sequence ID" value="CEK96622.1"/>
    <property type="molecule type" value="Transcribed_RNA"/>
</dbReference>
<dbReference type="AlphaFoldDB" id="A0A0B7BUM6"/>
<reference evidence="1" key="1">
    <citation type="submission" date="2014-12" db="EMBL/GenBank/DDBJ databases">
        <title>Insight into the proteome of Arion vulgaris.</title>
        <authorList>
            <person name="Aradska J."/>
            <person name="Bulat T."/>
            <person name="Smidak R."/>
            <person name="Sarate P."/>
            <person name="Gangsoo J."/>
            <person name="Sialana F."/>
            <person name="Bilban M."/>
            <person name="Lubec G."/>
        </authorList>
    </citation>
    <scope>NUCLEOTIDE SEQUENCE</scope>
    <source>
        <tissue evidence="1">Skin</tissue>
    </source>
</reference>
<sequence>MKIISSKLDTLLVDLKLIPTNYILLSHLDGCGEFMKLESMWLGTSVKNILFHQMRSMNQQRLHQYLCTSIA</sequence>
<proteinExistence type="predicted"/>
<organism evidence="1">
    <name type="scientific">Arion vulgaris</name>
    <dbReference type="NCBI Taxonomy" id="1028688"/>
    <lineage>
        <taxon>Eukaryota</taxon>
        <taxon>Metazoa</taxon>
        <taxon>Spiralia</taxon>
        <taxon>Lophotrochozoa</taxon>
        <taxon>Mollusca</taxon>
        <taxon>Gastropoda</taxon>
        <taxon>Heterobranchia</taxon>
        <taxon>Euthyneura</taxon>
        <taxon>Panpulmonata</taxon>
        <taxon>Eupulmonata</taxon>
        <taxon>Stylommatophora</taxon>
        <taxon>Helicina</taxon>
        <taxon>Arionoidea</taxon>
        <taxon>Arionidae</taxon>
        <taxon>Arion</taxon>
    </lineage>
</organism>